<keyword evidence="1" id="KW-1133">Transmembrane helix</keyword>
<feature type="transmembrane region" description="Helical" evidence="1">
    <location>
        <begin position="126"/>
        <end position="146"/>
    </location>
</feature>
<keyword evidence="1" id="KW-0472">Membrane</keyword>
<organism evidence="2 3">
    <name type="scientific">Catellatospora coxensis</name>
    <dbReference type="NCBI Taxonomy" id="310354"/>
    <lineage>
        <taxon>Bacteria</taxon>
        <taxon>Bacillati</taxon>
        <taxon>Actinomycetota</taxon>
        <taxon>Actinomycetes</taxon>
        <taxon>Micromonosporales</taxon>
        <taxon>Micromonosporaceae</taxon>
        <taxon>Catellatospora</taxon>
    </lineage>
</organism>
<name>A0A8J3PBF5_9ACTN</name>
<gene>
    <name evidence="2" type="ORF">Cco03nite_79810</name>
</gene>
<evidence type="ECO:0000313" key="3">
    <source>
        <dbReference type="Proteomes" id="UP000630887"/>
    </source>
</evidence>
<evidence type="ECO:0000313" key="2">
    <source>
        <dbReference type="EMBL" id="GIG11281.1"/>
    </source>
</evidence>
<dbReference type="RefSeq" id="WP_203699234.1">
    <property type="nucleotide sequence ID" value="NZ_BAAALC010000023.1"/>
</dbReference>
<evidence type="ECO:0008006" key="4">
    <source>
        <dbReference type="Google" id="ProtNLM"/>
    </source>
</evidence>
<keyword evidence="1" id="KW-0812">Transmembrane</keyword>
<feature type="transmembrane region" description="Helical" evidence="1">
    <location>
        <begin position="33"/>
        <end position="49"/>
    </location>
</feature>
<feature type="transmembrane region" description="Helical" evidence="1">
    <location>
        <begin position="55"/>
        <end position="76"/>
    </location>
</feature>
<proteinExistence type="predicted"/>
<protein>
    <recommendedName>
        <fullName evidence="4">Transmembrane protein</fullName>
    </recommendedName>
</protein>
<feature type="transmembrane region" description="Helical" evidence="1">
    <location>
        <begin position="96"/>
        <end position="120"/>
    </location>
</feature>
<reference evidence="2 3" key="1">
    <citation type="submission" date="2021-01" db="EMBL/GenBank/DDBJ databases">
        <title>Whole genome shotgun sequence of Catellatospora coxensis NBRC 107359.</title>
        <authorList>
            <person name="Komaki H."/>
            <person name="Tamura T."/>
        </authorList>
    </citation>
    <scope>NUCLEOTIDE SEQUENCE [LARGE SCALE GENOMIC DNA]</scope>
    <source>
        <strain evidence="2 3">NBRC 107359</strain>
    </source>
</reference>
<dbReference type="Proteomes" id="UP000630887">
    <property type="component" value="Unassembled WGS sequence"/>
</dbReference>
<keyword evidence="3" id="KW-1185">Reference proteome</keyword>
<sequence>MTEQIRPDEAAQALTRIREQQEHVVDTLSIPDWYWWLLGGLVLGFTAAVESANPTVIGVGVTVFVLGLVAGTAWAVRGSLRARLSNALLGPRGIGLVLGFVALTVAVSLGLAFGLQAAAIGHPATWGTLAAAVLLVVGGPLLTRALRHIMLARGSR</sequence>
<accession>A0A8J3PBF5</accession>
<dbReference type="AlphaFoldDB" id="A0A8J3PBF5"/>
<evidence type="ECO:0000256" key="1">
    <source>
        <dbReference type="SAM" id="Phobius"/>
    </source>
</evidence>
<comment type="caution">
    <text evidence="2">The sequence shown here is derived from an EMBL/GenBank/DDBJ whole genome shotgun (WGS) entry which is preliminary data.</text>
</comment>
<dbReference type="EMBL" id="BONI01000126">
    <property type="protein sequence ID" value="GIG11281.1"/>
    <property type="molecule type" value="Genomic_DNA"/>
</dbReference>